<reference evidence="15 16" key="1">
    <citation type="submission" date="2024-09" db="EMBL/GenBank/DDBJ databases">
        <title>Chromosome-scale assembly of Riccia fluitans.</title>
        <authorList>
            <person name="Paukszto L."/>
            <person name="Sawicki J."/>
            <person name="Karawczyk K."/>
            <person name="Piernik-Szablinska J."/>
            <person name="Szczecinska M."/>
            <person name="Mazdziarz M."/>
        </authorList>
    </citation>
    <scope>NUCLEOTIDE SEQUENCE [LARGE SCALE GENOMIC DNA]</scope>
    <source>
        <strain evidence="15">Rf_01</strain>
        <tissue evidence="15">Aerial parts of the thallus</tissue>
    </source>
</reference>
<dbReference type="Gene3D" id="3.30.470.30">
    <property type="entry name" value="DNA ligase/mRNA capping enzyme"/>
    <property type="match status" value="1"/>
</dbReference>
<dbReference type="Pfam" id="PF01653">
    <property type="entry name" value="DNA_ligase_aden"/>
    <property type="match status" value="1"/>
</dbReference>
<keyword evidence="8" id="KW-0862">Zinc</keyword>
<keyword evidence="10" id="KW-0520">NAD</keyword>
<dbReference type="Gene3D" id="2.40.50.140">
    <property type="entry name" value="Nucleic acid-binding proteins"/>
    <property type="match status" value="1"/>
</dbReference>
<comment type="cofactor">
    <cofactor evidence="1">
        <name>Mg(2+)</name>
        <dbReference type="ChEBI" id="CHEBI:18420"/>
    </cofactor>
</comment>
<protein>
    <recommendedName>
        <fullName evidence="3">DNA ligase (NAD(+))</fullName>
        <ecNumber evidence="3">6.5.1.2</ecNumber>
    </recommendedName>
</protein>
<dbReference type="SUPFAM" id="SSF56091">
    <property type="entry name" value="DNA ligase/mRNA capping enzyme, catalytic domain"/>
    <property type="match status" value="1"/>
</dbReference>
<gene>
    <name evidence="15" type="ORF">R1flu_022298</name>
</gene>
<evidence type="ECO:0000313" key="15">
    <source>
        <dbReference type="EMBL" id="KAL2654170.1"/>
    </source>
</evidence>
<evidence type="ECO:0000256" key="3">
    <source>
        <dbReference type="ARBA" id="ARBA00012722"/>
    </source>
</evidence>
<proteinExistence type="inferred from homology"/>
<dbReference type="NCBIfam" id="NF005932">
    <property type="entry name" value="PRK07956.1"/>
    <property type="match status" value="1"/>
</dbReference>
<keyword evidence="6" id="KW-0479">Metal-binding</keyword>
<dbReference type="Pfam" id="PF03120">
    <property type="entry name" value="OB_DNA_ligase"/>
    <property type="match status" value="1"/>
</dbReference>
<dbReference type="NCBIfam" id="TIGR00575">
    <property type="entry name" value="dnlj"/>
    <property type="match status" value="1"/>
</dbReference>
<evidence type="ECO:0000256" key="7">
    <source>
        <dbReference type="ARBA" id="ARBA00022763"/>
    </source>
</evidence>
<evidence type="ECO:0000313" key="16">
    <source>
        <dbReference type="Proteomes" id="UP001605036"/>
    </source>
</evidence>
<dbReference type="GO" id="GO:0006260">
    <property type="term" value="P:DNA replication"/>
    <property type="evidence" value="ECO:0007669"/>
    <property type="project" value="UniProtKB-KW"/>
</dbReference>
<dbReference type="GO" id="GO:0006281">
    <property type="term" value="P:DNA repair"/>
    <property type="evidence" value="ECO:0007669"/>
    <property type="project" value="UniProtKB-KW"/>
</dbReference>
<feature type="compositionally biased region" description="Polar residues" evidence="13">
    <location>
        <begin position="262"/>
        <end position="272"/>
    </location>
</feature>
<dbReference type="Pfam" id="PF12826">
    <property type="entry name" value="HHH_2"/>
    <property type="match status" value="1"/>
</dbReference>
<dbReference type="Pfam" id="PF00533">
    <property type="entry name" value="BRCT"/>
    <property type="match status" value="1"/>
</dbReference>
<evidence type="ECO:0000259" key="14">
    <source>
        <dbReference type="PROSITE" id="PS50172"/>
    </source>
</evidence>
<dbReference type="EC" id="6.5.1.2" evidence="3"/>
<dbReference type="Gene3D" id="1.10.150.20">
    <property type="entry name" value="5' to 3' exonuclease, C-terminal subdomain"/>
    <property type="match status" value="2"/>
</dbReference>
<keyword evidence="7" id="KW-0227">DNA damage</keyword>
<dbReference type="InterPro" id="IPR036420">
    <property type="entry name" value="BRCT_dom_sf"/>
</dbReference>
<dbReference type="SUPFAM" id="SSF47781">
    <property type="entry name" value="RuvA domain 2-like"/>
    <property type="match status" value="1"/>
</dbReference>
<feature type="region of interest" description="Disordered" evidence="13">
    <location>
        <begin position="262"/>
        <end position="290"/>
    </location>
</feature>
<dbReference type="SMART" id="SM00278">
    <property type="entry name" value="HhH1"/>
    <property type="match status" value="3"/>
</dbReference>
<dbReference type="Gene3D" id="3.40.50.10190">
    <property type="entry name" value="BRCT domain"/>
    <property type="match status" value="1"/>
</dbReference>
<evidence type="ECO:0000256" key="11">
    <source>
        <dbReference type="ARBA" id="ARBA00023204"/>
    </source>
</evidence>
<evidence type="ECO:0000256" key="10">
    <source>
        <dbReference type="ARBA" id="ARBA00023027"/>
    </source>
</evidence>
<evidence type="ECO:0000256" key="2">
    <source>
        <dbReference type="ARBA" id="ARBA00004067"/>
    </source>
</evidence>
<dbReference type="CDD" id="cd17748">
    <property type="entry name" value="BRCT_DNA_ligase_like"/>
    <property type="match status" value="1"/>
</dbReference>
<dbReference type="Gene3D" id="6.20.10.30">
    <property type="match status" value="1"/>
</dbReference>
<evidence type="ECO:0000256" key="1">
    <source>
        <dbReference type="ARBA" id="ARBA00001946"/>
    </source>
</evidence>
<dbReference type="AlphaFoldDB" id="A0ABD1ZSR4"/>
<dbReference type="InterPro" id="IPR013840">
    <property type="entry name" value="DNAligase_N"/>
</dbReference>
<dbReference type="InterPro" id="IPR018239">
    <property type="entry name" value="DNA_ligase_AS"/>
</dbReference>
<comment type="function">
    <text evidence="2">DNA ligase that catalyzes the formation of phosphodiester linkages between 5'-phosphoryl and 3'-hydroxyl groups in double-stranded DNA using NAD as a coenzyme and as the energy source for the reaction. It is essential for DNA replication and repair of damaged DNA.</text>
</comment>
<feature type="compositionally biased region" description="Polar residues" evidence="13">
    <location>
        <begin position="192"/>
        <end position="204"/>
    </location>
</feature>
<dbReference type="PROSITE" id="PS01055">
    <property type="entry name" value="DNA_LIGASE_N1"/>
    <property type="match status" value="1"/>
</dbReference>
<organism evidence="15 16">
    <name type="scientific">Riccia fluitans</name>
    <dbReference type="NCBI Taxonomy" id="41844"/>
    <lineage>
        <taxon>Eukaryota</taxon>
        <taxon>Viridiplantae</taxon>
        <taxon>Streptophyta</taxon>
        <taxon>Embryophyta</taxon>
        <taxon>Marchantiophyta</taxon>
        <taxon>Marchantiopsida</taxon>
        <taxon>Marchantiidae</taxon>
        <taxon>Marchantiales</taxon>
        <taxon>Ricciaceae</taxon>
        <taxon>Riccia</taxon>
    </lineage>
</organism>
<comment type="catalytic activity">
    <reaction evidence="12">
        <text>NAD(+) + (deoxyribonucleotide)n-3'-hydroxyl + 5'-phospho-(deoxyribonucleotide)m = (deoxyribonucleotide)n+m + AMP + beta-nicotinamide D-nucleotide.</text>
        <dbReference type="EC" id="6.5.1.2"/>
    </reaction>
</comment>
<keyword evidence="16" id="KW-1185">Reference proteome</keyword>
<sequence>MHRTVGRYQGWKCNDYLVGLSRNTWSHLSDGAGTFAQGSACAKNTLPRLKTKYFFPMETLAFKPSLPTGLGGERRRIASTALLQPRGNAKGKLVDRKSQSDRFLSSKRLMASAFQVLRDLRNDKFSMGLFRLGRSASPEASPLRSSPHECSRKVEFGWSSALWEAELSNAVENGILQNWSYSHAEINHTDKVQGSSRANGSGSPDSEVLLDSPGDTFTNRNSEFLNMDRVKTVSSVNMELPNVSVYDNDIISPLETQASRSFDNNNFTTSGGSDVAEAENTREKGVSSISCESREDNVLAYGNETNEEPIVESVPAVELQGGSEMQERMERLTILREAISHHAYRYNTLDDPTISDSAYDALVKEMRQIESSTVGARETEVPMVGAPPSSALSKVQHTVPMLSLASLQKEEELVLWHQRLQQRLGMDGKSLQWVVEPKVDGLALSLRYENGRLVCACTRGNGWEGEDVTHNAQNVENIPPSVPQQLADSSSLLSTLEVRGEIFMQSKDFEKLNALKLQSGEKTFANPRNAAAGSMRLLASQKLDHRPLTFVAYNIANIALADGKGEPESCPATPSSQWEALQLLKCLGFSLNEDNQIFDSFDSALEYARSWMNKRQNLGYEADGVVFKLNDLELQRLLGSIGGHPRWAVAWKFAATEVVTVLEGIELTVGRTGVIVPNARLKPVELGGVSIRRATLHNFRHVKNLGLCEGDHVIVQRAGDVIPQVVQSLKELRLHEAQPWVPPTQCPSCGSQLAEDPTKAMVFCRNSDCSSRRSRQVEHFAKSLISGLGPKILTQLQEEGLVVDVADLYSLNEEALANVPRLGKKSARTLLSAIEESKRRPDWEFIAALGIPRVGVVTSRRLDEHFGGLRGLLDAGDEELLNVSGIGEQTLKSVAEWCQCESNIGLVSELLAAGCARDSSQVSFREEQVSRSTGAAVSSGSAVLDSYVNALGNQLQTGVELAAEAEIFEDSRPADTTFAENTLLGKIVVVTGSFDPFDRQYMHELVRSHGGQVRTSVTSKTSFVLAGENPGPKKISACQLLGIDVLDWDKFQSLIGKEKCRKSRVVDSCKCNPLTSRRRQGIRKVGSKKMNWQRHPFS</sequence>
<dbReference type="InterPro" id="IPR004150">
    <property type="entry name" value="NAD_DNA_ligase_OB"/>
</dbReference>
<dbReference type="SMART" id="SM00292">
    <property type="entry name" value="BRCT"/>
    <property type="match status" value="1"/>
</dbReference>
<dbReference type="SMART" id="SM00532">
    <property type="entry name" value="LIGANc"/>
    <property type="match status" value="1"/>
</dbReference>
<dbReference type="Pfam" id="PF14520">
    <property type="entry name" value="HHH_5"/>
    <property type="match status" value="1"/>
</dbReference>
<dbReference type="GO" id="GO:0046872">
    <property type="term" value="F:metal ion binding"/>
    <property type="evidence" value="ECO:0007669"/>
    <property type="project" value="UniProtKB-KW"/>
</dbReference>
<feature type="domain" description="BRCT" evidence="14">
    <location>
        <begin position="978"/>
        <end position="1048"/>
    </location>
</feature>
<dbReference type="InterPro" id="IPR041663">
    <property type="entry name" value="DisA/LigA_HHH"/>
</dbReference>
<evidence type="ECO:0000256" key="9">
    <source>
        <dbReference type="ARBA" id="ARBA00022842"/>
    </source>
</evidence>
<dbReference type="InterPro" id="IPR013839">
    <property type="entry name" value="DNAligase_adenylation"/>
</dbReference>
<evidence type="ECO:0000256" key="4">
    <source>
        <dbReference type="ARBA" id="ARBA00022598"/>
    </source>
</evidence>
<comment type="caution">
    <text evidence="15">The sequence shown here is derived from an EMBL/GenBank/DDBJ whole genome shotgun (WGS) entry which is preliminary data.</text>
</comment>
<feature type="region of interest" description="Disordered" evidence="13">
    <location>
        <begin position="191"/>
        <end position="215"/>
    </location>
</feature>
<dbReference type="InterPro" id="IPR003583">
    <property type="entry name" value="Hlx-hairpin-Hlx_DNA-bd_motif"/>
</dbReference>
<dbReference type="InterPro" id="IPR012340">
    <property type="entry name" value="NA-bd_OB-fold"/>
</dbReference>
<dbReference type="Proteomes" id="UP001605036">
    <property type="component" value="Unassembled WGS sequence"/>
</dbReference>
<dbReference type="Gene3D" id="1.10.287.610">
    <property type="entry name" value="Helix hairpin bin"/>
    <property type="match status" value="1"/>
</dbReference>
<evidence type="ECO:0000256" key="12">
    <source>
        <dbReference type="ARBA" id="ARBA00034005"/>
    </source>
</evidence>
<keyword evidence="11" id="KW-0234">DNA repair</keyword>
<dbReference type="GO" id="GO:0003911">
    <property type="term" value="F:DNA ligase (NAD+) activity"/>
    <property type="evidence" value="ECO:0007669"/>
    <property type="project" value="UniProtKB-EC"/>
</dbReference>
<evidence type="ECO:0000256" key="13">
    <source>
        <dbReference type="SAM" id="MobiDB-lite"/>
    </source>
</evidence>
<dbReference type="PROSITE" id="PS50172">
    <property type="entry name" value="BRCT"/>
    <property type="match status" value="1"/>
</dbReference>
<evidence type="ECO:0000256" key="8">
    <source>
        <dbReference type="ARBA" id="ARBA00022833"/>
    </source>
</evidence>
<dbReference type="InterPro" id="IPR001357">
    <property type="entry name" value="BRCT_dom"/>
</dbReference>
<dbReference type="CDD" id="cd00114">
    <property type="entry name" value="LIGANc"/>
    <property type="match status" value="1"/>
</dbReference>
<dbReference type="InterPro" id="IPR001679">
    <property type="entry name" value="DNA_ligase"/>
</dbReference>
<dbReference type="SUPFAM" id="SSF52113">
    <property type="entry name" value="BRCT domain"/>
    <property type="match status" value="1"/>
</dbReference>
<evidence type="ECO:0000256" key="6">
    <source>
        <dbReference type="ARBA" id="ARBA00022723"/>
    </source>
</evidence>
<dbReference type="HAMAP" id="MF_01588">
    <property type="entry name" value="DNA_ligase_A"/>
    <property type="match status" value="1"/>
</dbReference>
<keyword evidence="5" id="KW-0235">DNA replication</keyword>
<evidence type="ECO:0000256" key="5">
    <source>
        <dbReference type="ARBA" id="ARBA00022705"/>
    </source>
</evidence>
<dbReference type="EMBL" id="JBHFFA010000001">
    <property type="protein sequence ID" value="KAL2654170.1"/>
    <property type="molecule type" value="Genomic_DNA"/>
</dbReference>
<accession>A0ABD1ZSR4</accession>
<dbReference type="SUPFAM" id="SSF50249">
    <property type="entry name" value="Nucleic acid-binding proteins"/>
    <property type="match status" value="1"/>
</dbReference>
<keyword evidence="9" id="KW-0460">Magnesium</keyword>
<keyword evidence="4" id="KW-0436">Ligase</keyword>
<dbReference type="InterPro" id="IPR010994">
    <property type="entry name" value="RuvA_2-like"/>
</dbReference>
<name>A0ABD1ZSR4_9MARC</name>